<dbReference type="RefSeq" id="WP_152170736.1">
    <property type="nucleotide sequence ID" value="NZ_CP045096.1"/>
</dbReference>
<sequence>MRTTPVTAAEADAWLTVLHRRGHLHRVEGRPDGDWIVHRTPDSRPWTLHHPVLAMDYVADILRDVRRHSSESSR</sequence>
<protein>
    <submittedName>
        <fullName evidence="1">Uncharacterized protein</fullName>
    </submittedName>
</protein>
<name>A0A5P8K8E8_9ACTN</name>
<evidence type="ECO:0000313" key="2">
    <source>
        <dbReference type="Proteomes" id="UP000327294"/>
    </source>
</evidence>
<reference evidence="1 2" key="1">
    <citation type="submission" date="2019-10" db="EMBL/GenBank/DDBJ databases">
        <title>Streptomyces sp. strain GY16 isolated from leaves of Broussonetia papyrifera.</title>
        <authorList>
            <person name="Mo P."/>
        </authorList>
    </citation>
    <scope>NUCLEOTIDE SEQUENCE [LARGE SCALE GENOMIC DNA]</scope>
    <source>
        <strain evidence="1 2">GY16</strain>
    </source>
</reference>
<gene>
    <name evidence="1" type="ORF">F9278_27765</name>
</gene>
<dbReference type="Proteomes" id="UP000327294">
    <property type="component" value="Chromosome"/>
</dbReference>
<organism evidence="1 2">
    <name type="scientific">Streptomyces phaeolivaceus</name>
    <dbReference type="NCBI Taxonomy" id="2653200"/>
    <lineage>
        <taxon>Bacteria</taxon>
        <taxon>Bacillati</taxon>
        <taxon>Actinomycetota</taxon>
        <taxon>Actinomycetes</taxon>
        <taxon>Kitasatosporales</taxon>
        <taxon>Streptomycetaceae</taxon>
        <taxon>Streptomyces</taxon>
    </lineage>
</organism>
<accession>A0A5P8K8E8</accession>
<dbReference type="AlphaFoldDB" id="A0A5P8K8E8"/>
<evidence type="ECO:0000313" key="1">
    <source>
        <dbReference type="EMBL" id="QFQ99314.1"/>
    </source>
</evidence>
<dbReference type="KEGG" id="sphv:F9278_27765"/>
<dbReference type="EMBL" id="CP045096">
    <property type="protein sequence ID" value="QFQ99314.1"/>
    <property type="molecule type" value="Genomic_DNA"/>
</dbReference>
<keyword evidence="2" id="KW-1185">Reference proteome</keyword>
<proteinExistence type="predicted"/>